<comment type="caution">
    <text evidence="1">The sequence shown here is derived from an EMBL/GenBank/DDBJ whole genome shotgun (WGS) entry which is preliminary data.</text>
</comment>
<accession>A0ABW5CKP6</accession>
<dbReference type="EMBL" id="JBHUIJ010000009">
    <property type="protein sequence ID" value="MFD2237481.1"/>
    <property type="molecule type" value="Genomic_DNA"/>
</dbReference>
<keyword evidence="2" id="KW-1185">Reference proteome</keyword>
<evidence type="ECO:0000313" key="2">
    <source>
        <dbReference type="Proteomes" id="UP001597371"/>
    </source>
</evidence>
<sequence length="169" mass="18626">MSETHPFVAELEGAARESERAEAEFRRTMNARVAELARQRAFAFRRMNLMKSLFSTVGQAPSQEIALAAALAALRTRLGWVEDSPAREEVLGEYAKVAASAFAELHPEGAGAEGAQAPPVLLASLAPEGPAVNTRTALERFEAWYGETRSTPFWVLFEHYMPETQLVDF</sequence>
<evidence type="ECO:0000313" key="1">
    <source>
        <dbReference type="EMBL" id="MFD2237481.1"/>
    </source>
</evidence>
<reference evidence="2" key="1">
    <citation type="journal article" date="2019" name="Int. J. Syst. Evol. Microbiol.">
        <title>The Global Catalogue of Microorganisms (GCM) 10K type strain sequencing project: providing services to taxonomists for standard genome sequencing and annotation.</title>
        <authorList>
            <consortium name="The Broad Institute Genomics Platform"/>
            <consortium name="The Broad Institute Genome Sequencing Center for Infectious Disease"/>
            <person name="Wu L."/>
            <person name="Ma J."/>
        </authorList>
    </citation>
    <scope>NUCLEOTIDE SEQUENCE [LARGE SCALE GENOMIC DNA]</scope>
    <source>
        <strain evidence="2">ZS-35-S2</strain>
    </source>
</reference>
<name>A0ABW5CKP6_9HYPH</name>
<gene>
    <name evidence="1" type="ORF">ACFSKQ_08380</name>
</gene>
<protein>
    <submittedName>
        <fullName evidence="1">Uncharacterized protein</fullName>
    </submittedName>
</protein>
<proteinExistence type="predicted"/>
<organism evidence="1 2">
    <name type="scientific">Aureimonas populi</name>
    <dbReference type="NCBI Taxonomy" id="1701758"/>
    <lineage>
        <taxon>Bacteria</taxon>
        <taxon>Pseudomonadati</taxon>
        <taxon>Pseudomonadota</taxon>
        <taxon>Alphaproteobacteria</taxon>
        <taxon>Hyphomicrobiales</taxon>
        <taxon>Aurantimonadaceae</taxon>
        <taxon>Aureimonas</taxon>
    </lineage>
</organism>
<dbReference type="Proteomes" id="UP001597371">
    <property type="component" value="Unassembled WGS sequence"/>
</dbReference>
<dbReference type="RefSeq" id="WP_209737597.1">
    <property type="nucleotide sequence ID" value="NZ_CP072611.1"/>
</dbReference>